<keyword evidence="3" id="KW-1185">Reference proteome</keyword>
<evidence type="ECO:0000313" key="2">
    <source>
        <dbReference type="EMBL" id="MCV3271463.1"/>
    </source>
</evidence>
<evidence type="ECO:0000313" key="3">
    <source>
        <dbReference type="Proteomes" id="UP001208690"/>
    </source>
</evidence>
<gene>
    <name evidence="2" type="ORF">MUB52_08490</name>
</gene>
<dbReference type="Proteomes" id="UP001208690">
    <property type="component" value="Unassembled WGS sequence"/>
</dbReference>
<proteinExistence type="predicted"/>
<comment type="caution">
    <text evidence="2">The sequence shown here is derived from an EMBL/GenBank/DDBJ whole genome shotgun (WGS) entry which is preliminary data.</text>
</comment>
<reference evidence="2 3" key="1">
    <citation type="submission" date="2022-04" db="EMBL/GenBank/DDBJ databases">
        <title>Roseobacter sp. WL0113 is a bacterium isolated from neritic sediment.</title>
        <authorList>
            <person name="Wang L."/>
            <person name="He W."/>
            <person name="Zhang D.-F."/>
        </authorList>
    </citation>
    <scope>NUCLEOTIDE SEQUENCE [LARGE SCALE GENOMIC DNA]</scope>
    <source>
        <strain evidence="2 3">WL0113</strain>
    </source>
</reference>
<feature type="region of interest" description="Disordered" evidence="1">
    <location>
        <begin position="35"/>
        <end position="61"/>
    </location>
</feature>
<sequence length="156" mass="15777">MSAISFNAPYAPQPVAMVQNDAIAALVGMGPIAKSTAGSGANMASDHSGQGSGNGTGTGGAHLAALLKRGRVAMPPVDASPKSVVEAQTQSKVPDAFLEQQAKIRAESKALQEAQDAERVAERAAAEAEAAAKAAEPKVDLPNPLPTAPILQRDDA</sequence>
<protein>
    <submittedName>
        <fullName evidence="2">Uncharacterized protein</fullName>
    </submittedName>
</protein>
<feature type="compositionally biased region" description="Gly residues" evidence="1">
    <location>
        <begin position="50"/>
        <end position="60"/>
    </location>
</feature>
<feature type="region of interest" description="Disordered" evidence="1">
    <location>
        <begin position="128"/>
        <end position="156"/>
    </location>
</feature>
<organism evidence="2 3">
    <name type="scientific">Roseobacter sinensis</name>
    <dbReference type="NCBI Taxonomy" id="2931391"/>
    <lineage>
        <taxon>Bacteria</taxon>
        <taxon>Pseudomonadati</taxon>
        <taxon>Pseudomonadota</taxon>
        <taxon>Alphaproteobacteria</taxon>
        <taxon>Rhodobacterales</taxon>
        <taxon>Roseobacteraceae</taxon>
        <taxon>Roseobacter</taxon>
    </lineage>
</organism>
<evidence type="ECO:0000256" key="1">
    <source>
        <dbReference type="SAM" id="MobiDB-lite"/>
    </source>
</evidence>
<dbReference type="RefSeq" id="WP_263843782.1">
    <property type="nucleotide sequence ID" value="NZ_JALIEB010000004.1"/>
</dbReference>
<name>A0ABT3BE31_9RHOB</name>
<accession>A0ABT3BE31</accession>
<dbReference type="EMBL" id="JALIEB010000004">
    <property type="protein sequence ID" value="MCV3271463.1"/>
    <property type="molecule type" value="Genomic_DNA"/>
</dbReference>